<keyword evidence="18" id="KW-1185">Reference proteome</keyword>
<evidence type="ECO:0000256" key="2">
    <source>
        <dbReference type="ARBA" id="ARBA00004127"/>
    </source>
</evidence>
<keyword evidence="8 16" id="KW-0812">Transmembrane</keyword>
<evidence type="ECO:0000256" key="11">
    <source>
        <dbReference type="ARBA" id="ARBA00023136"/>
    </source>
</evidence>
<dbReference type="AlphaFoldDB" id="A0AAE3UJP2"/>
<organism evidence="17 18">
    <name type="scientific">Xanthocytophaga agilis</name>
    <dbReference type="NCBI Taxonomy" id="3048010"/>
    <lineage>
        <taxon>Bacteria</taxon>
        <taxon>Pseudomonadati</taxon>
        <taxon>Bacteroidota</taxon>
        <taxon>Cytophagia</taxon>
        <taxon>Cytophagales</taxon>
        <taxon>Rhodocytophagaceae</taxon>
        <taxon>Xanthocytophaga</taxon>
    </lineage>
</organism>
<evidence type="ECO:0000256" key="14">
    <source>
        <dbReference type="ARBA" id="ARBA00032361"/>
    </source>
</evidence>
<dbReference type="Proteomes" id="UP001232063">
    <property type="component" value="Unassembled WGS sequence"/>
</dbReference>
<keyword evidence="7 15" id="KW-0808">Transferase</keyword>
<dbReference type="Gene3D" id="1.20.120.1760">
    <property type="match status" value="1"/>
</dbReference>
<evidence type="ECO:0000256" key="10">
    <source>
        <dbReference type="ARBA" id="ARBA00023098"/>
    </source>
</evidence>
<dbReference type="PANTHER" id="PTHR14269">
    <property type="entry name" value="CDP-DIACYLGLYCEROL--GLYCEROL-3-PHOSPHATE 3-PHOSPHATIDYLTRANSFERASE-RELATED"/>
    <property type="match status" value="1"/>
</dbReference>
<proteinExistence type="inferred from homology"/>
<comment type="similarity">
    <text evidence="3 15">Belongs to the CDP-alcohol phosphatidyltransferase class-I family.</text>
</comment>
<dbReference type="EC" id="2.7.8.8" evidence="4"/>
<dbReference type="NCBIfam" id="TIGR00473">
    <property type="entry name" value="pssA"/>
    <property type="match status" value="1"/>
</dbReference>
<dbReference type="GO" id="GO:0003882">
    <property type="term" value="F:CDP-diacylglycerol-serine O-phosphatidyltransferase activity"/>
    <property type="evidence" value="ECO:0007669"/>
    <property type="project" value="UniProtKB-EC"/>
</dbReference>
<sequence length="231" mass="25757">MKRHIPNIFTCGNLFCGCVGIVSVFNNDLIFAAYMIGLASILDFGDGFAARILKSHSAIGKELDSLADCVTFGVLPGVILYKLLQKSLMGDDYSLELFVVLPYIAFLITIFSALRLAKFNVDTRQTDSFIGVPTPANALFVGALPLILWQHPHWNTYILNPLVLCGYVLIMSFLMTSEIPLFALKFKDFSIANNKVRYLFLFLSLGLLIFLQFAALPLIIVLYILLSLIKF</sequence>
<evidence type="ECO:0000256" key="12">
    <source>
        <dbReference type="ARBA" id="ARBA00023209"/>
    </source>
</evidence>
<dbReference type="RefSeq" id="WP_314517571.1">
    <property type="nucleotide sequence ID" value="NZ_JASJOU010000016.1"/>
</dbReference>
<reference evidence="17" key="1">
    <citation type="submission" date="2023-05" db="EMBL/GenBank/DDBJ databases">
        <authorList>
            <person name="Zhang X."/>
        </authorList>
    </citation>
    <scope>NUCLEOTIDE SEQUENCE</scope>
    <source>
        <strain evidence="17">BD1B2-1</strain>
    </source>
</reference>
<dbReference type="PROSITE" id="PS51257">
    <property type="entry name" value="PROKAR_LIPOPROTEIN"/>
    <property type="match status" value="1"/>
</dbReference>
<comment type="catalytic activity">
    <reaction evidence="1">
        <text>a CDP-1,2-diacyl-sn-glycerol + L-serine = a 1,2-diacyl-sn-glycero-3-phospho-L-serine + CMP + H(+)</text>
        <dbReference type="Rhea" id="RHEA:16913"/>
        <dbReference type="ChEBI" id="CHEBI:15378"/>
        <dbReference type="ChEBI" id="CHEBI:33384"/>
        <dbReference type="ChEBI" id="CHEBI:57262"/>
        <dbReference type="ChEBI" id="CHEBI:58332"/>
        <dbReference type="ChEBI" id="CHEBI:60377"/>
        <dbReference type="EC" id="2.7.8.8"/>
    </reaction>
</comment>
<accession>A0AAE3UJP2</accession>
<evidence type="ECO:0000256" key="4">
    <source>
        <dbReference type="ARBA" id="ARBA00013174"/>
    </source>
</evidence>
<keyword evidence="6" id="KW-0444">Lipid biosynthesis</keyword>
<evidence type="ECO:0000256" key="1">
    <source>
        <dbReference type="ARBA" id="ARBA00000287"/>
    </source>
</evidence>
<dbReference type="PANTHER" id="PTHR14269:SF61">
    <property type="entry name" value="CDP-DIACYLGLYCEROL--SERINE O-PHOSPHATIDYLTRANSFERASE"/>
    <property type="match status" value="1"/>
</dbReference>
<gene>
    <name evidence="17" type="primary">pssA</name>
    <name evidence="17" type="ORF">QNI22_32830</name>
</gene>
<comment type="subcellular location">
    <subcellularLocation>
        <location evidence="2">Endomembrane system</location>
        <topology evidence="2">Multi-pass membrane protein</topology>
    </subcellularLocation>
</comment>
<evidence type="ECO:0000256" key="15">
    <source>
        <dbReference type="RuleBase" id="RU003750"/>
    </source>
</evidence>
<feature type="transmembrane region" description="Helical" evidence="16">
    <location>
        <begin position="7"/>
        <end position="25"/>
    </location>
</feature>
<dbReference type="PROSITE" id="PS00379">
    <property type="entry name" value="CDP_ALCOHOL_P_TRANSF"/>
    <property type="match status" value="1"/>
</dbReference>
<dbReference type="InterPro" id="IPR000462">
    <property type="entry name" value="CDP-OH_P_trans"/>
</dbReference>
<evidence type="ECO:0000313" key="18">
    <source>
        <dbReference type="Proteomes" id="UP001232063"/>
    </source>
</evidence>
<evidence type="ECO:0000256" key="13">
    <source>
        <dbReference type="ARBA" id="ARBA00023264"/>
    </source>
</evidence>
<dbReference type="GO" id="GO:0016020">
    <property type="term" value="C:membrane"/>
    <property type="evidence" value="ECO:0007669"/>
    <property type="project" value="InterPro"/>
</dbReference>
<evidence type="ECO:0000256" key="9">
    <source>
        <dbReference type="ARBA" id="ARBA00022989"/>
    </source>
</evidence>
<feature type="transmembrane region" description="Helical" evidence="16">
    <location>
        <begin position="96"/>
        <end position="117"/>
    </location>
</feature>
<evidence type="ECO:0000256" key="8">
    <source>
        <dbReference type="ARBA" id="ARBA00022692"/>
    </source>
</evidence>
<keyword evidence="11 16" id="KW-0472">Membrane</keyword>
<protein>
    <recommendedName>
        <fullName evidence="5">CDP-diacylglycerol--serine O-phosphatidyltransferase</fullName>
        <ecNumber evidence="4">2.7.8.8</ecNumber>
    </recommendedName>
    <alternativeName>
        <fullName evidence="14">Phosphatidylserine synthase</fullName>
    </alternativeName>
</protein>
<evidence type="ECO:0000256" key="16">
    <source>
        <dbReference type="SAM" id="Phobius"/>
    </source>
</evidence>
<keyword evidence="9 16" id="KW-1133">Transmembrane helix</keyword>
<evidence type="ECO:0000313" key="17">
    <source>
        <dbReference type="EMBL" id="MDJ1505488.1"/>
    </source>
</evidence>
<evidence type="ECO:0000256" key="5">
    <source>
        <dbReference type="ARBA" id="ARBA00017171"/>
    </source>
</evidence>
<name>A0AAE3UJP2_9BACT</name>
<feature type="transmembrane region" description="Helical" evidence="16">
    <location>
        <begin position="129"/>
        <end position="149"/>
    </location>
</feature>
<dbReference type="InterPro" id="IPR043130">
    <property type="entry name" value="CDP-OH_PTrfase_TM_dom"/>
</dbReference>
<keyword evidence="10" id="KW-0443">Lipid metabolism</keyword>
<dbReference type="EMBL" id="JASJOU010000016">
    <property type="protein sequence ID" value="MDJ1505488.1"/>
    <property type="molecule type" value="Genomic_DNA"/>
</dbReference>
<evidence type="ECO:0000256" key="6">
    <source>
        <dbReference type="ARBA" id="ARBA00022516"/>
    </source>
</evidence>
<dbReference type="InterPro" id="IPR050324">
    <property type="entry name" value="CDP-alcohol_PTase-I"/>
</dbReference>
<dbReference type="InterPro" id="IPR004533">
    <property type="entry name" value="CDP-diaglyc--ser_O-PTrfase"/>
</dbReference>
<comment type="caution">
    <text evidence="17">The sequence shown here is derived from an EMBL/GenBank/DDBJ whole genome shotgun (WGS) entry which is preliminary data.</text>
</comment>
<keyword evidence="13" id="KW-1208">Phospholipid metabolism</keyword>
<dbReference type="GO" id="GO:0008654">
    <property type="term" value="P:phospholipid biosynthetic process"/>
    <property type="evidence" value="ECO:0007669"/>
    <property type="project" value="UniProtKB-KW"/>
</dbReference>
<dbReference type="Pfam" id="PF01066">
    <property type="entry name" value="CDP-OH_P_transf"/>
    <property type="match status" value="1"/>
</dbReference>
<dbReference type="InterPro" id="IPR048254">
    <property type="entry name" value="CDP_ALCOHOL_P_TRANSF_CS"/>
</dbReference>
<feature type="transmembrane region" description="Helical" evidence="16">
    <location>
        <begin position="161"/>
        <end position="186"/>
    </location>
</feature>
<feature type="transmembrane region" description="Helical" evidence="16">
    <location>
        <begin position="198"/>
        <end position="226"/>
    </location>
</feature>
<evidence type="ECO:0000256" key="7">
    <source>
        <dbReference type="ARBA" id="ARBA00022679"/>
    </source>
</evidence>
<dbReference type="GO" id="GO:0012505">
    <property type="term" value="C:endomembrane system"/>
    <property type="evidence" value="ECO:0007669"/>
    <property type="project" value="UniProtKB-SubCell"/>
</dbReference>
<keyword evidence="12" id="KW-0594">Phospholipid biosynthesis</keyword>
<evidence type="ECO:0000256" key="3">
    <source>
        <dbReference type="ARBA" id="ARBA00010441"/>
    </source>
</evidence>